<dbReference type="Pfam" id="PF00805">
    <property type="entry name" value="Pentapeptide"/>
    <property type="match status" value="1"/>
</dbReference>
<dbReference type="OrthoDB" id="154708at2"/>
<accession>A0A4R4UIR1</accession>
<dbReference type="SUPFAM" id="SSF141571">
    <property type="entry name" value="Pentapeptide repeat-like"/>
    <property type="match status" value="1"/>
</dbReference>
<dbReference type="Gene3D" id="2.160.20.80">
    <property type="entry name" value="E3 ubiquitin-protein ligase SopA"/>
    <property type="match status" value="1"/>
</dbReference>
<dbReference type="PANTHER" id="PTHR14136:SF17">
    <property type="entry name" value="BTB_POZ DOMAIN-CONTAINING PROTEIN KCTD9"/>
    <property type="match status" value="1"/>
</dbReference>
<protein>
    <submittedName>
        <fullName evidence="2">Pentapeptide repeat-containing protein</fullName>
    </submittedName>
</protein>
<dbReference type="InterPro" id="IPR001646">
    <property type="entry name" value="5peptide_repeat"/>
</dbReference>
<dbReference type="EMBL" id="SMKV01000038">
    <property type="protein sequence ID" value="TDC88884.1"/>
    <property type="molecule type" value="Genomic_DNA"/>
</dbReference>
<sequence>MVQQRELRADCARCVGLCCVALPFSASAEFAVDKPAGKPCRNLLADFSCGIHSGLRERGFSGCTVFDCFGAGQHLTQHTFGGVSWRQEPGIAGSMFAAFAITRGLHELLWYLTDALDRTETEPLHQPLRARLDEVTALTDLSAEELTAIDLNAQRAAVGELLGQASRLARGDHPGPEHRGADLMGRALRGADLRAANLRGALLIAADARHADLRLADVLGADLRDTDLRGANLTGALFLTQPQVSAARGDDTTRLPAGLQRPAHWS</sequence>
<comment type="caution">
    <text evidence="2">The sequence shown here is derived from an EMBL/GenBank/DDBJ whole genome shotgun (WGS) entry which is preliminary data.</text>
</comment>
<dbReference type="AlphaFoldDB" id="A0A4R4UIR1"/>
<gene>
    <name evidence="2" type="ORF">E1161_22740</name>
</gene>
<organism evidence="2 3">
    <name type="scientific">Saccharopolyspora aridisoli</name>
    <dbReference type="NCBI Taxonomy" id="2530385"/>
    <lineage>
        <taxon>Bacteria</taxon>
        <taxon>Bacillati</taxon>
        <taxon>Actinomycetota</taxon>
        <taxon>Actinomycetes</taxon>
        <taxon>Pseudonocardiales</taxon>
        <taxon>Pseudonocardiaceae</taxon>
        <taxon>Saccharopolyspora</taxon>
    </lineage>
</organism>
<keyword evidence="3" id="KW-1185">Reference proteome</keyword>
<feature type="region of interest" description="Disordered" evidence="1">
    <location>
        <begin position="247"/>
        <end position="266"/>
    </location>
</feature>
<reference evidence="2 3" key="1">
    <citation type="submission" date="2019-03" db="EMBL/GenBank/DDBJ databases">
        <title>Draft genome sequences of novel Actinobacteria.</title>
        <authorList>
            <person name="Sahin N."/>
            <person name="Ay H."/>
            <person name="Saygin H."/>
        </authorList>
    </citation>
    <scope>NUCLEOTIDE SEQUENCE [LARGE SCALE GENOMIC DNA]</scope>
    <source>
        <strain evidence="2 3">16K404</strain>
    </source>
</reference>
<dbReference type="Proteomes" id="UP000294744">
    <property type="component" value="Unassembled WGS sequence"/>
</dbReference>
<evidence type="ECO:0000313" key="2">
    <source>
        <dbReference type="EMBL" id="TDC88884.1"/>
    </source>
</evidence>
<dbReference type="RefSeq" id="WP_132626586.1">
    <property type="nucleotide sequence ID" value="NZ_SMKV01000038.1"/>
</dbReference>
<dbReference type="InterPro" id="IPR051082">
    <property type="entry name" value="Pentapeptide-BTB/POZ_domain"/>
</dbReference>
<name>A0A4R4UIR1_9PSEU</name>
<dbReference type="PANTHER" id="PTHR14136">
    <property type="entry name" value="BTB_POZ DOMAIN-CONTAINING PROTEIN KCTD9"/>
    <property type="match status" value="1"/>
</dbReference>
<proteinExistence type="predicted"/>
<evidence type="ECO:0000256" key="1">
    <source>
        <dbReference type="SAM" id="MobiDB-lite"/>
    </source>
</evidence>
<evidence type="ECO:0000313" key="3">
    <source>
        <dbReference type="Proteomes" id="UP000294744"/>
    </source>
</evidence>